<dbReference type="Proteomes" id="UP000219559">
    <property type="component" value="Unassembled WGS sequence"/>
</dbReference>
<sequence>MERIFKTLLLGLLFIGFTYAQEEGSAELFLEEYSDDFQESFFEALTQKGIENYDRARDALLVAQSIKPENRAVMHELSKVYLQLKDYPNAETTSLDVLLLEPANPWFLEVYIKVLAVQGKPFETMAPAELRSHPEVGKNLVKVFYTHGQWALARKWLQELPQSDFKSDYTAKLDQMAPPKPSQGIATAPEVQATPKKENPMQAYTTQLENLLAQGKFKEAAQVSGEALELFPAQPYLYYAQGQALLQTGKPKEAVSYLKDGLDFLLEEGPLANKLYKTLGDAYTALGDQNKANTYFSKIIQ</sequence>
<dbReference type="AlphaFoldDB" id="A0A2A4GEI6"/>
<dbReference type="Gene3D" id="1.25.40.10">
    <property type="entry name" value="Tetratricopeptide repeat domain"/>
    <property type="match status" value="1"/>
</dbReference>
<evidence type="ECO:0000313" key="1">
    <source>
        <dbReference type="EMBL" id="PCE66386.1"/>
    </source>
</evidence>
<reference evidence="1 2" key="1">
    <citation type="submission" date="2017-04" db="EMBL/GenBank/DDBJ databases">
        <title>A new member of the family Flavobacteriaceae isolated from ascidians.</title>
        <authorList>
            <person name="Chen L."/>
        </authorList>
    </citation>
    <scope>NUCLEOTIDE SEQUENCE [LARGE SCALE GENOMIC DNA]</scope>
    <source>
        <strain evidence="1 2">HQA918</strain>
    </source>
</reference>
<gene>
    <name evidence="1" type="ORF">B7P33_03575</name>
</gene>
<proteinExistence type="predicted"/>
<dbReference type="Gene3D" id="1.25.40.1040">
    <property type="match status" value="1"/>
</dbReference>
<dbReference type="InterPro" id="IPR011990">
    <property type="entry name" value="TPR-like_helical_dom_sf"/>
</dbReference>
<evidence type="ECO:0000313" key="2">
    <source>
        <dbReference type="Proteomes" id="UP000219559"/>
    </source>
</evidence>
<dbReference type="EMBL" id="NBWU01000001">
    <property type="protein sequence ID" value="PCE66386.1"/>
    <property type="molecule type" value="Genomic_DNA"/>
</dbReference>
<dbReference type="Pfam" id="PF14559">
    <property type="entry name" value="TPR_19"/>
    <property type="match status" value="1"/>
</dbReference>
<dbReference type="OrthoDB" id="1465784at2"/>
<comment type="caution">
    <text evidence="1">The sequence shown here is derived from an EMBL/GenBank/DDBJ whole genome shotgun (WGS) entry which is preliminary data.</text>
</comment>
<protein>
    <recommendedName>
        <fullName evidence="3">Tetratricopeptide repeat protein</fullName>
    </recommendedName>
</protein>
<evidence type="ECO:0008006" key="3">
    <source>
        <dbReference type="Google" id="ProtNLM"/>
    </source>
</evidence>
<accession>A0A2A4GEI6</accession>
<dbReference type="SUPFAM" id="SSF48452">
    <property type="entry name" value="TPR-like"/>
    <property type="match status" value="1"/>
</dbReference>
<organism evidence="1 2">
    <name type="scientific">Sediminicola luteus</name>
    <dbReference type="NCBI Taxonomy" id="319238"/>
    <lineage>
        <taxon>Bacteria</taxon>
        <taxon>Pseudomonadati</taxon>
        <taxon>Bacteroidota</taxon>
        <taxon>Flavobacteriia</taxon>
        <taxon>Flavobacteriales</taxon>
        <taxon>Flavobacteriaceae</taxon>
        <taxon>Sediminicola</taxon>
    </lineage>
</organism>
<dbReference type="PROSITE" id="PS50293">
    <property type="entry name" value="TPR_REGION"/>
    <property type="match status" value="1"/>
</dbReference>
<keyword evidence="2" id="KW-1185">Reference proteome</keyword>
<name>A0A2A4GEI6_9FLAO</name>